<dbReference type="Proteomes" id="UP001241935">
    <property type="component" value="Unassembled WGS sequence"/>
</dbReference>
<comment type="caution">
    <text evidence="1">The sequence shown here is derived from an EMBL/GenBank/DDBJ whole genome shotgun (WGS) entry which is preliminary data.</text>
</comment>
<dbReference type="EMBL" id="JASKNE010000001">
    <property type="protein sequence ID" value="MDK1682715.1"/>
    <property type="molecule type" value="Genomic_DNA"/>
</dbReference>
<sequence length="408" mass="47964">MNHNHVLLSNFPSLLGTLRSIDKNGKDVQQEEYRYSGFVKGDEYRILIENSIEKLFLSLMLYDDIYINDEDFLKVVSFIGVENSTKLLERKLIKIIPRFQNPNVIVHRSKNLLLNKTRYEVEPLMYLGGLHDLDRNYKKYSVNESHRSKIVQYFDNALINKDERDDSIFLKNIEIIKNEEKIDFNNLDYKTTFEILRLYEIVDSLQMQNRHNLSNSIMDDYAKDYLASKFISTIGKINKGNEKVELFEMVSENKRIPNFYQMFKKGSIEIDQILDIRESFNSKLFRNWFANPDVSEQDIYYELLKEHGLSSKINLLKWIVPTIIGILNTPLGVAASIVENFFISKILQGWNPNLFLDDVLGKKLTQLENNFKVQEERKIILERYKGIQRNEPCPCQSGKKFKKCHGIN</sequence>
<dbReference type="SUPFAM" id="SSF103642">
    <property type="entry name" value="Sec-C motif"/>
    <property type="match status" value="1"/>
</dbReference>
<dbReference type="AlphaFoldDB" id="A0AAW6USZ8"/>
<dbReference type="InterPro" id="IPR004027">
    <property type="entry name" value="SEC_C_motif"/>
</dbReference>
<dbReference type="Gene3D" id="3.10.450.50">
    <property type="match status" value="1"/>
</dbReference>
<evidence type="ECO:0000313" key="2">
    <source>
        <dbReference type="Proteomes" id="UP001241935"/>
    </source>
</evidence>
<protein>
    <submittedName>
        <fullName evidence="1">SEC-C domain-containing protein</fullName>
    </submittedName>
</protein>
<name>A0AAW6USZ8_9GAMM</name>
<proteinExistence type="predicted"/>
<dbReference type="RefSeq" id="WP_284066252.1">
    <property type="nucleotide sequence ID" value="NZ_JASKNE010000001.1"/>
</dbReference>
<gene>
    <name evidence="1" type="ORF">QOR41_02355</name>
</gene>
<accession>A0AAW6USZ8</accession>
<reference evidence="1" key="1">
    <citation type="submission" date="2023-04" db="EMBL/GenBank/DDBJ databases">
        <title>The environmental microbiomes in feedlot watering bowls are a reservoir of florfenicol resistance for bovine respiratory disease pathogens.</title>
        <authorList>
            <person name="Kos D.W."/>
            <person name="Ruzzini A.C."/>
            <person name="Schreiner B."/>
            <person name="Jelinski M.D."/>
        </authorList>
    </citation>
    <scope>NUCLEOTIDE SEQUENCE</scope>
    <source>
        <strain evidence="1">WB3</strain>
    </source>
</reference>
<organism evidence="1 2">
    <name type="scientific">Acinetobacter terrestris</name>
    <dbReference type="NCBI Taxonomy" id="2529843"/>
    <lineage>
        <taxon>Bacteria</taxon>
        <taxon>Pseudomonadati</taxon>
        <taxon>Pseudomonadota</taxon>
        <taxon>Gammaproteobacteria</taxon>
        <taxon>Moraxellales</taxon>
        <taxon>Moraxellaceae</taxon>
        <taxon>Acinetobacter</taxon>
        <taxon>Acinetobacter Taxon 24</taxon>
    </lineage>
</organism>
<dbReference type="Pfam" id="PF02810">
    <property type="entry name" value="SEC-C"/>
    <property type="match status" value="1"/>
</dbReference>
<evidence type="ECO:0000313" key="1">
    <source>
        <dbReference type="EMBL" id="MDK1682715.1"/>
    </source>
</evidence>